<organism evidence="1 2">
    <name type="scientific">Elysia crispata</name>
    <name type="common">lettuce slug</name>
    <dbReference type="NCBI Taxonomy" id="231223"/>
    <lineage>
        <taxon>Eukaryota</taxon>
        <taxon>Metazoa</taxon>
        <taxon>Spiralia</taxon>
        <taxon>Lophotrochozoa</taxon>
        <taxon>Mollusca</taxon>
        <taxon>Gastropoda</taxon>
        <taxon>Heterobranchia</taxon>
        <taxon>Euthyneura</taxon>
        <taxon>Panpulmonata</taxon>
        <taxon>Sacoglossa</taxon>
        <taxon>Placobranchoidea</taxon>
        <taxon>Plakobranchidae</taxon>
        <taxon>Elysia</taxon>
    </lineage>
</organism>
<proteinExistence type="predicted"/>
<comment type="caution">
    <text evidence="1">The sequence shown here is derived from an EMBL/GenBank/DDBJ whole genome shotgun (WGS) entry which is preliminary data.</text>
</comment>
<protein>
    <submittedName>
        <fullName evidence="1">Uncharacterized protein</fullName>
    </submittedName>
</protein>
<name>A0AAE1E516_9GAST</name>
<sequence length="83" mass="9213">MCALRRARNWSLEISESLYVWKEEKRGGAWGGEVAPVVAPQPWMDVRSRPGVTTGALTRQLRLHAGVSRVAQHSNKPSADTPF</sequence>
<evidence type="ECO:0000313" key="1">
    <source>
        <dbReference type="EMBL" id="KAK3794491.1"/>
    </source>
</evidence>
<accession>A0AAE1E516</accession>
<evidence type="ECO:0000313" key="2">
    <source>
        <dbReference type="Proteomes" id="UP001283361"/>
    </source>
</evidence>
<dbReference type="Proteomes" id="UP001283361">
    <property type="component" value="Unassembled WGS sequence"/>
</dbReference>
<dbReference type="AlphaFoldDB" id="A0AAE1E516"/>
<keyword evidence="2" id="KW-1185">Reference proteome</keyword>
<dbReference type="EMBL" id="JAWDGP010001105">
    <property type="protein sequence ID" value="KAK3794491.1"/>
    <property type="molecule type" value="Genomic_DNA"/>
</dbReference>
<gene>
    <name evidence="1" type="ORF">RRG08_003643</name>
</gene>
<reference evidence="1" key="1">
    <citation type="journal article" date="2023" name="G3 (Bethesda)">
        <title>A reference genome for the long-term kleptoplast-retaining sea slug Elysia crispata morphotype clarki.</title>
        <authorList>
            <person name="Eastman K.E."/>
            <person name="Pendleton A.L."/>
            <person name="Shaikh M.A."/>
            <person name="Suttiyut T."/>
            <person name="Ogas R."/>
            <person name="Tomko P."/>
            <person name="Gavelis G."/>
            <person name="Widhalm J.R."/>
            <person name="Wisecaver J.H."/>
        </authorList>
    </citation>
    <scope>NUCLEOTIDE SEQUENCE</scope>
    <source>
        <strain evidence="1">ECLA1</strain>
    </source>
</reference>